<protein>
    <submittedName>
        <fullName evidence="2">Uncharacterized protein</fullName>
    </submittedName>
</protein>
<sequence>MADSTMFGYNLGIPRLGMPLEAVSGVEEKEKAPLVPAEKGVEDEGSEGTPRTSEDYEDNIPTKIGGHFPTSREANATHKENFEFACGVLKDWFSTIRTPKDMARNVSLVTRCSVQMLCMHDNYLAEAIHAVCNNGGPMYRKGCFARDMLSFMLTVKKVHPMLENFFLSERLELPDDSKRMVVVDFLGDDNPTKIFKKAVTEGTTSSFSVYSLKKCNQQIKEWKKMGKREPLTWGKGQNLVAQAKRLKQVIENQFRYRADCEVLVMLKCSTMSSEYGFPFVSTFDLEMAMGLKRLNVEGPPSFLPFRFNMLRRFNFVKSVVGPDSYRDPTESLELDLSHEDKQLRFATDLLEEWFRRIRIQDDVFDYPPVASRLVNEVLTLGEHQYLAKAFEELMKKSEKKAMKFRKGSFSRDYMNFLLMAKEVQRLCDENWEVLRKKIPEGTKRLVVLDYKCEDNPDEVFQKEICKAKTNAKPFFCFSPEIINNLLGDPMFVGKRVECNLLKLGILTSFKDCDDGAVLIMHQDNILSVRHAFPFDATLPLQRRESARVA</sequence>
<evidence type="ECO:0000313" key="2">
    <source>
        <dbReference type="EMBL" id="QDZ18817.1"/>
    </source>
</evidence>
<name>A0A5B8MEL3_9CHLO</name>
<dbReference type="Proteomes" id="UP000316726">
    <property type="component" value="Chromosome 2"/>
</dbReference>
<accession>A0A5B8MEL3</accession>
<feature type="region of interest" description="Disordered" evidence="1">
    <location>
        <begin position="27"/>
        <end position="67"/>
    </location>
</feature>
<evidence type="ECO:0000256" key="1">
    <source>
        <dbReference type="SAM" id="MobiDB-lite"/>
    </source>
</evidence>
<reference evidence="2 3" key="1">
    <citation type="submission" date="2018-07" db="EMBL/GenBank/DDBJ databases">
        <title>The complete nuclear genome of the prasinophyte Chloropicon primus (CCMP1205).</title>
        <authorList>
            <person name="Pombert J.-F."/>
            <person name="Otis C."/>
            <person name="Turmel M."/>
            <person name="Lemieux C."/>
        </authorList>
    </citation>
    <scope>NUCLEOTIDE SEQUENCE [LARGE SCALE GENOMIC DNA]</scope>
    <source>
        <strain evidence="2 3">CCMP1205</strain>
    </source>
</reference>
<proteinExistence type="predicted"/>
<dbReference type="AlphaFoldDB" id="A0A5B8MEL3"/>
<dbReference type="EMBL" id="CP031035">
    <property type="protein sequence ID" value="QDZ18817.1"/>
    <property type="molecule type" value="Genomic_DNA"/>
</dbReference>
<organism evidence="2 3">
    <name type="scientific">Chloropicon primus</name>
    <dbReference type="NCBI Taxonomy" id="1764295"/>
    <lineage>
        <taxon>Eukaryota</taxon>
        <taxon>Viridiplantae</taxon>
        <taxon>Chlorophyta</taxon>
        <taxon>Chloropicophyceae</taxon>
        <taxon>Chloropicales</taxon>
        <taxon>Chloropicaceae</taxon>
        <taxon>Chloropicon</taxon>
    </lineage>
</organism>
<gene>
    <name evidence="2" type="ORF">A3770_02p13350</name>
</gene>
<evidence type="ECO:0000313" key="3">
    <source>
        <dbReference type="Proteomes" id="UP000316726"/>
    </source>
</evidence>
<keyword evidence="3" id="KW-1185">Reference proteome</keyword>